<comment type="caution">
    <text evidence="11">The sequence shown here is derived from an EMBL/GenBank/DDBJ whole genome shotgun (WGS) entry which is preliminary data.</text>
</comment>
<keyword evidence="7" id="KW-0460">Magnesium</keyword>
<dbReference type="InterPro" id="IPR005135">
    <property type="entry name" value="Endo/exonuclease/phosphatase"/>
</dbReference>
<dbReference type="Pfam" id="PF03372">
    <property type="entry name" value="Exo_endo_phos"/>
    <property type="match status" value="1"/>
</dbReference>
<keyword evidence="9" id="KW-0472">Membrane</keyword>
<evidence type="ECO:0000256" key="9">
    <source>
        <dbReference type="SAM" id="Phobius"/>
    </source>
</evidence>
<evidence type="ECO:0000256" key="1">
    <source>
        <dbReference type="ARBA" id="ARBA00001936"/>
    </source>
</evidence>
<feature type="transmembrane region" description="Helical" evidence="9">
    <location>
        <begin position="12"/>
        <end position="33"/>
    </location>
</feature>
<evidence type="ECO:0000256" key="5">
    <source>
        <dbReference type="ARBA" id="ARBA00022763"/>
    </source>
</evidence>
<keyword evidence="4" id="KW-0479">Metal-binding</keyword>
<dbReference type="InterPro" id="IPR036691">
    <property type="entry name" value="Endo/exonu/phosph_ase_sf"/>
</dbReference>
<feature type="transmembrane region" description="Helical" evidence="9">
    <location>
        <begin position="39"/>
        <end position="61"/>
    </location>
</feature>
<accession>A0ABT6FNT3</accession>
<evidence type="ECO:0000313" key="11">
    <source>
        <dbReference type="EMBL" id="MDG3584827.1"/>
    </source>
</evidence>
<evidence type="ECO:0000313" key="12">
    <source>
        <dbReference type="Proteomes" id="UP001153642"/>
    </source>
</evidence>
<keyword evidence="11" id="KW-0255">Endonuclease</keyword>
<dbReference type="GO" id="GO:0004519">
    <property type="term" value="F:endonuclease activity"/>
    <property type="evidence" value="ECO:0007669"/>
    <property type="project" value="UniProtKB-KW"/>
</dbReference>
<comment type="cofactor">
    <cofactor evidence="2">
        <name>Mg(2+)</name>
        <dbReference type="ChEBI" id="CHEBI:18420"/>
    </cofactor>
</comment>
<keyword evidence="9" id="KW-1133">Transmembrane helix</keyword>
<reference evidence="11" key="1">
    <citation type="submission" date="2022-11" db="EMBL/GenBank/DDBJ databases">
        <title>High-quality draft genome sequence of Galbibacter sp. strain CMA-7.</title>
        <authorList>
            <person name="Wei L."/>
            <person name="Dong C."/>
            <person name="Shao Z."/>
        </authorList>
    </citation>
    <scope>NUCLEOTIDE SEQUENCE</scope>
    <source>
        <strain evidence="11">CMA-7</strain>
    </source>
</reference>
<dbReference type="Gene3D" id="3.60.10.10">
    <property type="entry name" value="Endonuclease/exonuclease/phosphatase"/>
    <property type="match status" value="1"/>
</dbReference>
<feature type="transmembrane region" description="Helical" evidence="9">
    <location>
        <begin position="68"/>
        <end position="86"/>
    </location>
</feature>
<evidence type="ECO:0000256" key="6">
    <source>
        <dbReference type="ARBA" id="ARBA00022801"/>
    </source>
</evidence>
<protein>
    <submittedName>
        <fullName evidence="11">Endonuclease/exonuclease/phosphatase family protein</fullName>
    </submittedName>
</protein>
<proteinExistence type="predicted"/>
<evidence type="ECO:0000256" key="7">
    <source>
        <dbReference type="ARBA" id="ARBA00022842"/>
    </source>
</evidence>
<dbReference type="PANTHER" id="PTHR15822:SF4">
    <property type="entry name" value="TYROSYL-DNA PHOSPHODIESTERASE 2"/>
    <property type="match status" value="1"/>
</dbReference>
<evidence type="ECO:0000256" key="3">
    <source>
        <dbReference type="ARBA" id="ARBA00022722"/>
    </source>
</evidence>
<evidence type="ECO:0000256" key="8">
    <source>
        <dbReference type="ARBA" id="ARBA00023204"/>
    </source>
</evidence>
<comment type="cofactor">
    <cofactor evidence="1">
        <name>Mn(2+)</name>
        <dbReference type="ChEBI" id="CHEBI:29035"/>
    </cofactor>
</comment>
<feature type="domain" description="Endonuclease/exonuclease/phosphatase" evidence="10">
    <location>
        <begin position="103"/>
        <end position="328"/>
    </location>
</feature>
<sequence length="337" mass="39222">MKKLNWFHKTLFLVNSVFAFLLLLSLLVPYVPIKSFPKIAIFSLATPILIILNILFMGYWIIRLKKQWLLSFFVLLLGYQQVASLYKFSGKQNVATSSALKVMTYNVRVFDVYKWIGKDGVFDDILGVIKQENPDILCLQEFYYTKEKAFKFYPYRFVKYKTKETGQAIYSKFPIINKGSLNFPNSGNNAIYADIVKDNDTIRVYNLHMQSFHINPQDEEISQENSGRLARRMGAVFSKQQIQTNIFVSHKEKCPYKTITCGDLNNNQYSAIYNQIKGNDVDTFDEQGSGTGKTYYFKYFPFRIDFILVDEAIPVISHKNRYELLSDHYPVISQLKI</sequence>
<keyword evidence="3" id="KW-0540">Nuclease</keyword>
<evidence type="ECO:0000256" key="4">
    <source>
        <dbReference type="ARBA" id="ARBA00022723"/>
    </source>
</evidence>
<gene>
    <name evidence="11" type="ORF">OSR52_03020</name>
</gene>
<dbReference type="Proteomes" id="UP001153642">
    <property type="component" value="Unassembled WGS sequence"/>
</dbReference>
<name>A0ABT6FNT3_9FLAO</name>
<evidence type="ECO:0000259" key="10">
    <source>
        <dbReference type="Pfam" id="PF03372"/>
    </source>
</evidence>
<dbReference type="EMBL" id="JAPMUA010000001">
    <property type="protein sequence ID" value="MDG3584827.1"/>
    <property type="molecule type" value="Genomic_DNA"/>
</dbReference>
<keyword evidence="6" id="KW-0378">Hydrolase</keyword>
<dbReference type="CDD" id="cd09084">
    <property type="entry name" value="EEP-2"/>
    <property type="match status" value="1"/>
</dbReference>
<dbReference type="InterPro" id="IPR051547">
    <property type="entry name" value="TDP2-like"/>
</dbReference>
<organism evidence="11 12">
    <name type="scientific">Galbibacter pacificus</name>
    <dbReference type="NCBI Taxonomy" id="2996052"/>
    <lineage>
        <taxon>Bacteria</taxon>
        <taxon>Pseudomonadati</taxon>
        <taxon>Bacteroidota</taxon>
        <taxon>Flavobacteriia</taxon>
        <taxon>Flavobacteriales</taxon>
        <taxon>Flavobacteriaceae</taxon>
        <taxon>Galbibacter</taxon>
    </lineage>
</organism>
<dbReference type="RefSeq" id="WP_277898584.1">
    <property type="nucleotide sequence ID" value="NZ_JAPMUA010000001.1"/>
</dbReference>
<keyword evidence="9" id="KW-0812">Transmembrane</keyword>
<evidence type="ECO:0000256" key="2">
    <source>
        <dbReference type="ARBA" id="ARBA00001946"/>
    </source>
</evidence>
<keyword evidence="8" id="KW-0234">DNA repair</keyword>
<keyword evidence="12" id="KW-1185">Reference proteome</keyword>
<keyword evidence="5" id="KW-0227">DNA damage</keyword>
<dbReference type="PANTHER" id="PTHR15822">
    <property type="entry name" value="TRAF AND TNF RECEPTOR-ASSOCIATED PROTEIN"/>
    <property type="match status" value="1"/>
</dbReference>
<dbReference type="SUPFAM" id="SSF56219">
    <property type="entry name" value="DNase I-like"/>
    <property type="match status" value="1"/>
</dbReference>